<reference evidence="17" key="1">
    <citation type="journal article" date="2012" name="MBio">
        <title>Comparative genome analysis of Trichophyton rubrum and related dermatophytes reveals candidate genes involved in infection.</title>
        <authorList>
            <person name="Martinez D.A."/>
            <person name="Oliver B.G."/>
            <person name="Graeser Y."/>
            <person name="Goldberg J.M."/>
            <person name="Li W."/>
            <person name="Martinez-Rossi N.M."/>
            <person name="Monod M."/>
            <person name="Shelest E."/>
            <person name="Barton R.C."/>
            <person name="Birch E."/>
            <person name="Brakhage A.A."/>
            <person name="Chen Z."/>
            <person name="Gurr S.J."/>
            <person name="Heiman D."/>
            <person name="Heitman J."/>
            <person name="Kosti I."/>
            <person name="Rossi A."/>
            <person name="Saif S."/>
            <person name="Samalova M."/>
            <person name="Saunders C.W."/>
            <person name="Shea T."/>
            <person name="Summerbell R.C."/>
            <person name="Xu J."/>
            <person name="Young S."/>
            <person name="Zeng Q."/>
            <person name="Birren B.W."/>
            <person name="Cuomo C.A."/>
            <person name="White T.C."/>
        </authorList>
    </citation>
    <scope>NUCLEOTIDE SEQUENCE [LARGE SCALE GENOMIC DNA]</scope>
    <source>
        <strain evidence="17">ATCC MYA-4604 / CBS 118893</strain>
    </source>
</reference>
<evidence type="ECO:0000256" key="2">
    <source>
        <dbReference type="ARBA" id="ARBA00022603"/>
    </source>
</evidence>
<keyword evidence="4 12" id="KW-0949">S-adenosyl-L-methionine</keyword>
<dbReference type="OMA" id="IADVTMM"/>
<evidence type="ECO:0000256" key="10">
    <source>
        <dbReference type="ARBA" id="ARBA00082896"/>
    </source>
</evidence>
<evidence type="ECO:0000259" key="15">
    <source>
        <dbReference type="Pfam" id="PF07950"/>
    </source>
</evidence>
<dbReference type="eggNOG" id="KOG1253">
    <property type="taxonomic scope" value="Eukaryota"/>
</dbReference>
<evidence type="ECO:0000313" key="16">
    <source>
        <dbReference type="EMBL" id="EFR05511.1"/>
    </source>
</evidence>
<dbReference type="PANTHER" id="PTHR10631">
    <property type="entry name" value="N 2 ,N 2 -DIMETHYLGUANOSINE TRNA METHYLTRANSFERASE"/>
    <property type="match status" value="1"/>
</dbReference>
<evidence type="ECO:0000256" key="13">
    <source>
        <dbReference type="SAM" id="MobiDB-lite"/>
    </source>
</evidence>
<dbReference type="NCBIfam" id="TIGR00308">
    <property type="entry name" value="TRM1"/>
    <property type="match status" value="1"/>
</dbReference>
<evidence type="ECO:0000256" key="7">
    <source>
        <dbReference type="ARBA" id="ARBA00039099"/>
    </source>
</evidence>
<keyword evidence="3 12" id="KW-0808">Transferase</keyword>
<dbReference type="FunFam" id="3.40.50.150:FF:000051">
    <property type="entry name" value="tRNA (guanine(26)-N(2))-dimethyltransferase"/>
    <property type="match status" value="1"/>
</dbReference>
<dbReference type="GO" id="GO:0002940">
    <property type="term" value="P:tRNA N2-guanine methylation"/>
    <property type="evidence" value="ECO:0007669"/>
    <property type="project" value="TreeGrafter"/>
</dbReference>
<keyword evidence="5 12" id="KW-0819">tRNA processing</keyword>
<dbReference type="InterPro" id="IPR029063">
    <property type="entry name" value="SAM-dependent_MTases_sf"/>
</dbReference>
<dbReference type="VEuPathDB" id="FungiDB:MGYG_08526"/>
<feature type="transmembrane region" description="Helical" evidence="14">
    <location>
        <begin position="118"/>
        <end position="137"/>
    </location>
</feature>
<dbReference type="InterPro" id="IPR042296">
    <property type="entry name" value="tRNA_met_Trm1_C"/>
</dbReference>
<evidence type="ECO:0000256" key="5">
    <source>
        <dbReference type="ARBA" id="ARBA00022694"/>
    </source>
</evidence>
<feature type="compositionally biased region" description="Basic and acidic residues" evidence="13">
    <location>
        <begin position="1097"/>
        <end position="1120"/>
    </location>
</feature>
<dbReference type="GO" id="GO:0160104">
    <property type="term" value="F:tRNA (guanine(26)-N2)-dimethyltransferase activity"/>
    <property type="evidence" value="ECO:0007669"/>
    <property type="project" value="UniProtKB-EC"/>
</dbReference>
<dbReference type="GeneID" id="10024849"/>
<dbReference type="InterPro" id="IPR012472">
    <property type="entry name" value="MCP1_TM"/>
</dbReference>
<keyword evidence="14" id="KW-0472">Membrane</keyword>
<dbReference type="STRING" id="535722.E4V5Y6"/>
<keyword evidence="2 12" id="KW-0489">Methyltransferase</keyword>
<name>E4V5Y6_ARTGP</name>
<dbReference type="Proteomes" id="UP000002669">
    <property type="component" value="Unassembled WGS sequence"/>
</dbReference>
<evidence type="ECO:0000256" key="1">
    <source>
        <dbReference type="ARBA" id="ARBA00022555"/>
    </source>
</evidence>
<evidence type="ECO:0000313" key="17">
    <source>
        <dbReference type="Proteomes" id="UP000002669"/>
    </source>
</evidence>
<feature type="transmembrane region" description="Helical" evidence="14">
    <location>
        <begin position="164"/>
        <end position="184"/>
    </location>
</feature>
<evidence type="ECO:0000256" key="9">
    <source>
        <dbReference type="ARBA" id="ARBA00077143"/>
    </source>
</evidence>
<dbReference type="GO" id="GO:0005634">
    <property type="term" value="C:nucleus"/>
    <property type="evidence" value="ECO:0007669"/>
    <property type="project" value="TreeGrafter"/>
</dbReference>
<evidence type="ECO:0000256" key="6">
    <source>
        <dbReference type="ARBA" id="ARBA00022884"/>
    </source>
</evidence>
<comment type="similarity">
    <text evidence="12">Belongs to the class I-like SAM-binding methyltransferase superfamily. Trm1 family.</text>
</comment>
<dbReference type="GO" id="GO:0016020">
    <property type="term" value="C:membrane"/>
    <property type="evidence" value="ECO:0007669"/>
    <property type="project" value="InterPro"/>
</dbReference>
<evidence type="ECO:0000256" key="14">
    <source>
        <dbReference type="SAM" id="Phobius"/>
    </source>
</evidence>
<accession>E4V5Y6</accession>
<dbReference type="HOGENOM" id="CLU_010862_2_0_1"/>
<dbReference type="InterPro" id="IPR002905">
    <property type="entry name" value="Trm1"/>
</dbReference>
<sequence length="1185" mass="129270">MSSVKEQELYLQEIDPSPLDEIDNDLDLEAADGSSIAAGRLPGGHGMPSRPKLGLSGHSWDYWLSAVQKYSTYPPTIFLGLHFTNTALIPLATRSVADSETFLLLTRPIYQAPGLEPLIVYLPILAHVTSGVILRYLRQSRRAQQFGAETREQRRAIKSAGRPASVQAMLGYAMIPLLGSHILVNRLVPLYIDGGSSGVGLGYVAHGIARSPWFMGACYAALTGIGVWHVVGGWAWWFGWREVLVTRRAAPGGSSSSLGANGGYLGSRKGTELYQRKQRRRWIVNGLSLVGTALWFAGGLGVIGAGGLAVGWEAKAWDALYSQVPLVGALLVPAPLKIAVLKHTKDEEGGKEKRFFAGIKNTMVVGRLATRLGLGLRCIATKPQLLLSTANTPRAAYQLPHRMASTEEMPKIGTISSPPKQGQFIKHGSTLYKTIQEGLAYILVDQKDAEPAKPPPSTQNQKTTEGDRPSVFYNPIQQFNRDLSVLAIRAYGEHATAMKQKKRKLKLKGKKATAKKAKADETADIKKPIQAGTSSIGDRGEVKDCETAVNKRRRDEDETTAEDIPMKKLCTEASSNGEGIAITAAEELTLLAEDGAAKESAEKPAESTVPKPWTPSFTILDALSASGLRALRYAKEIPFATRVVGNDLSAAAIESMKLNVQHNDLDDIVHPNKGDACAYMYTVGRTQWSSSEPGGIPKFDVVDLDPYGTAAPFLDAAVQSVADGGLLCVTCTDAGVFAGAGYPEKTFALYGGIPIRGPHSHEGGLRLILHAIGTTAAKYGLAIEPMLSLSIDFYARVFVRIHKSPMEVKFAASKTMVSFNCDHGCGSWKTQRLAERKPQTGKDGKPFYSYRLAQGPTTTPNCEHCGFKTHLAGPMWAGPLHNPVFIQRILDLTAGADRDTYQTCPRIEGMLTTALEEDLDLDGSAKEPTPEIEPAQPVNHNQEVSLLIPRVDPALIEPYPFFFIVSNLSRVLRTSTMPENQFHGALRNLGYRSTRSHAKPNSIRTDAPWEVIWEIMREWIRLKSPIKPGALSDSTAGAGILRRKRHTLNPVPGEAPGLKALKRDLLIAVDSGKSIADVTMMVESALYRSGVHQSIETTERHTLDEEEKKERNNDKKEDNGNAKTTRSPSPRPDSSTLNVVFDEELGRKALDSHRRKRLKRYQANPRPNWGPIARAHVTNTNKGTS</sequence>
<protein>
    <recommendedName>
        <fullName evidence="7">tRNA (guanine(26)-N(2))-dimethyltransferase</fullName>
        <ecNumber evidence="7">2.1.1.216</ecNumber>
    </recommendedName>
    <alternativeName>
        <fullName evidence="10">tRNA 2,2-dimethylguanosine-26 methyltransferase</fullName>
    </alternativeName>
    <alternativeName>
        <fullName evidence="9">tRNA(guanine-26,N(2)-N(2)) methyltransferase</fullName>
    </alternativeName>
    <alternativeName>
        <fullName evidence="11">tRNA(m(2,2)G26)dimethyltransferase</fullName>
    </alternativeName>
</protein>
<feature type="region of interest" description="Disordered" evidence="13">
    <location>
        <begin position="449"/>
        <end position="469"/>
    </location>
</feature>
<dbReference type="PANTHER" id="PTHR10631:SF3">
    <property type="entry name" value="TRNA (GUANINE(26)-N(2))-DIMETHYLTRANSFERASE"/>
    <property type="match status" value="1"/>
</dbReference>
<dbReference type="Pfam" id="PF02005">
    <property type="entry name" value="TRM"/>
    <property type="match status" value="2"/>
</dbReference>
<dbReference type="SUPFAM" id="SSF53335">
    <property type="entry name" value="S-adenosyl-L-methionine-dependent methyltransferases"/>
    <property type="match status" value="1"/>
</dbReference>
<gene>
    <name evidence="16" type="ORF">MGYG_08526</name>
</gene>
<comment type="catalytic activity">
    <reaction evidence="8">
        <text>guanosine(26) in tRNA + 2 S-adenosyl-L-methionine = N(2)-dimethylguanosine(26) in tRNA + 2 S-adenosyl-L-homocysteine + 2 H(+)</text>
        <dbReference type="Rhea" id="RHEA:43140"/>
        <dbReference type="Rhea" id="RHEA-COMP:10359"/>
        <dbReference type="Rhea" id="RHEA-COMP:10360"/>
        <dbReference type="ChEBI" id="CHEBI:15378"/>
        <dbReference type="ChEBI" id="CHEBI:57856"/>
        <dbReference type="ChEBI" id="CHEBI:59789"/>
        <dbReference type="ChEBI" id="CHEBI:74269"/>
        <dbReference type="ChEBI" id="CHEBI:74513"/>
        <dbReference type="EC" id="2.1.1.216"/>
    </reaction>
</comment>
<dbReference type="Gene3D" id="3.30.56.70">
    <property type="entry name" value="N2,N2-dimethylguanosine tRNA methyltransferase, C-terminal domain"/>
    <property type="match status" value="1"/>
</dbReference>
<dbReference type="AlphaFoldDB" id="E4V5Y6"/>
<evidence type="ECO:0000256" key="8">
    <source>
        <dbReference type="ARBA" id="ARBA00051897"/>
    </source>
</evidence>
<feature type="compositionally biased region" description="Low complexity" evidence="13">
    <location>
        <begin position="1124"/>
        <end position="1136"/>
    </location>
</feature>
<dbReference type="SUPFAM" id="SSF81343">
    <property type="entry name" value="Fumarate reductase respiratory complex transmembrane subunits"/>
    <property type="match status" value="1"/>
</dbReference>
<evidence type="ECO:0000256" key="11">
    <source>
        <dbReference type="ARBA" id="ARBA00083299"/>
    </source>
</evidence>
<dbReference type="OrthoDB" id="6349953at2759"/>
<evidence type="ECO:0000256" key="4">
    <source>
        <dbReference type="ARBA" id="ARBA00022691"/>
    </source>
</evidence>
<dbReference type="EC" id="2.1.1.216" evidence="7"/>
<keyword evidence="6 12" id="KW-0694">RNA-binding</keyword>
<dbReference type="EMBL" id="DS989830">
    <property type="protein sequence ID" value="EFR05511.1"/>
    <property type="molecule type" value="Genomic_DNA"/>
</dbReference>
<proteinExistence type="inferred from homology"/>
<dbReference type="PROSITE" id="PS51626">
    <property type="entry name" value="SAM_MT_TRM1"/>
    <property type="match status" value="1"/>
</dbReference>
<feature type="domain" description="Mitochondrial adapter protein MCP1 transmembrane" evidence="15">
    <location>
        <begin position="176"/>
        <end position="307"/>
    </location>
</feature>
<feature type="transmembrane region" description="Helical" evidence="14">
    <location>
        <begin position="213"/>
        <end position="238"/>
    </location>
</feature>
<dbReference type="FunFam" id="3.30.56.70:FF:000001">
    <property type="entry name" value="tRNA (guanine(26)-N(2))-dimethyltransferase"/>
    <property type="match status" value="1"/>
</dbReference>
<dbReference type="RefSeq" id="XP_003169618.1">
    <property type="nucleotide sequence ID" value="XM_003169570.1"/>
</dbReference>
<dbReference type="GO" id="GO:0000049">
    <property type="term" value="F:tRNA binding"/>
    <property type="evidence" value="ECO:0007669"/>
    <property type="project" value="UniProtKB-UniRule"/>
</dbReference>
<evidence type="ECO:0000256" key="12">
    <source>
        <dbReference type="PROSITE-ProRule" id="PRU00958"/>
    </source>
</evidence>
<keyword evidence="14" id="KW-1133">Transmembrane helix</keyword>
<feature type="transmembrane region" description="Helical" evidence="14">
    <location>
        <begin position="282"/>
        <end position="312"/>
    </location>
</feature>
<dbReference type="InParanoid" id="E4V5Y6"/>
<organism evidence="17">
    <name type="scientific">Arthroderma gypseum (strain ATCC MYA-4604 / CBS 118893)</name>
    <name type="common">Microsporum gypseum</name>
    <dbReference type="NCBI Taxonomy" id="535722"/>
    <lineage>
        <taxon>Eukaryota</taxon>
        <taxon>Fungi</taxon>
        <taxon>Dikarya</taxon>
        <taxon>Ascomycota</taxon>
        <taxon>Pezizomycotina</taxon>
        <taxon>Eurotiomycetes</taxon>
        <taxon>Eurotiomycetidae</taxon>
        <taxon>Onygenales</taxon>
        <taxon>Arthrodermataceae</taxon>
        <taxon>Nannizzia</taxon>
    </lineage>
</organism>
<feature type="region of interest" description="Disordered" evidence="13">
    <location>
        <begin position="1093"/>
        <end position="1185"/>
    </location>
</feature>
<keyword evidence="14" id="KW-0812">Transmembrane</keyword>
<dbReference type="Gene3D" id="3.40.50.150">
    <property type="entry name" value="Vaccinia Virus protein VP39"/>
    <property type="match status" value="1"/>
</dbReference>
<dbReference type="Pfam" id="PF07950">
    <property type="entry name" value="MCP1_TM"/>
    <property type="match status" value="1"/>
</dbReference>
<dbReference type="InterPro" id="IPR034804">
    <property type="entry name" value="SQR/QFR_C/D"/>
</dbReference>
<keyword evidence="17" id="KW-1185">Reference proteome</keyword>
<evidence type="ECO:0000256" key="3">
    <source>
        <dbReference type="ARBA" id="ARBA00022679"/>
    </source>
</evidence>
<dbReference type="CDD" id="cd02440">
    <property type="entry name" value="AdoMet_MTases"/>
    <property type="match status" value="1"/>
</dbReference>
<keyword evidence="1 12" id="KW-0820">tRNA-binding</keyword>